<evidence type="ECO:0000259" key="1">
    <source>
        <dbReference type="Pfam" id="PF20352"/>
    </source>
</evidence>
<gene>
    <name evidence="2" type="ORF">SAMN05216241_10845</name>
</gene>
<evidence type="ECO:0000313" key="2">
    <source>
        <dbReference type="EMBL" id="SDG29157.1"/>
    </source>
</evidence>
<sequence length="137" mass="15343">MVALMTWIASVSGLPEPENPPAVRRLSAEEIVARARPPQARQPHAGRSYVALYRAGTRTILLRDDWSRDSLRDRSILVHELVHHMQAAAGRDYPCPGAREREAYGIQGRWLKRQGGSLSETLGINTLHLLLLTRCGR</sequence>
<reference evidence="2 3" key="1">
    <citation type="submission" date="2016-10" db="EMBL/GenBank/DDBJ databases">
        <authorList>
            <person name="de Groot N.N."/>
        </authorList>
    </citation>
    <scope>NUCLEOTIDE SEQUENCE [LARGE SCALE GENOMIC DNA]</scope>
    <source>
        <strain evidence="2 3">DSM 25584</strain>
    </source>
</reference>
<dbReference type="AlphaFoldDB" id="A0A1G7T1F1"/>
<protein>
    <recommendedName>
        <fullName evidence="1">DUF6647 domain-containing protein</fullName>
    </recommendedName>
</protein>
<name>A0A1G7T1F1_9PROT</name>
<dbReference type="Proteomes" id="UP000199415">
    <property type="component" value="Unassembled WGS sequence"/>
</dbReference>
<dbReference type="InterPro" id="IPR046589">
    <property type="entry name" value="DUF6647"/>
</dbReference>
<feature type="domain" description="DUF6647" evidence="1">
    <location>
        <begin position="4"/>
        <end position="115"/>
    </location>
</feature>
<dbReference type="Pfam" id="PF20352">
    <property type="entry name" value="DUF6647"/>
    <property type="match status" value="1"/>
</dbReference>
<proteinExistence type="predicted"/>
<accession>A0A1G7T1F1</accession>
<keyword evidence="3" id="KW-1185">Reference proteome</keyword>
<evidence type="ECO:0000313" key="3">
    <source>
        <dbReference type="Proteomes" id="UP000199415"/>
    </source>
</evidence>
<organism evidence="2 3">
    <name type="scientific">Limimonas halophila</name>
    <dbReference type="NCBI Taxonomy" id="1082479"/>
    <lineage>
        <taxon>Bacteria</taxon>
        <taxon>Pseudomonadati</taxon>
        <taxon>Pseudomonadota</taxon>
        <taxon>Alphaproteobacteria</taxon>
        <taxon>Rhodospirillales</taxon>
        <taxon>Rhodovibrionaceae</taxon>
        <taxon>Limimonas</taxon>
    </lineage>
</organism>
<dbReference type="EMBL" id="FNCE01000008">
    <property type="protein sequence ID" value="SDG29157.1"/>
    <property type="molecule type" value="Genomic_DNA"/>
</dbReference>